<dbReference type="PANTHER" id="PTHR12147:SF26">
    <property type="entry name" value="PEPTIDASE M28 DOMAIN-CONTAINING PROTEIN"/>
    <property type="match status" value="1"/>
</dbReference>
<sequence length="516" mass="55462">MSLIGPATTAAATGEDRTTRPVEQVEQESVEQESVEQERRAQAKPSRNQVLDKDSRAIRRAVDEKDIVGHLRRLEEIADRTGDRAAGRPGYAAGSRYIENQLKKAGYKPKRQYFDFTYTSVNKDDLTVDGEALEHIIMEGSVGTDGPVTGPLVAPTDPLGCTDAAWTGVDATDGVALVSRGTCSFAEKAAAAGAAGAAVVVIYNNAEGELNGTLGGETGLPPTTGITQADGTALLAQLAEGPVEATADFDVTVEQRRTWNVITTTKRGDRDNTVMLGAHLDGVQDHAGINDNGTGSAALLETAIALKKTGLEKKLRNNIRFAWWGAEEIGLLGSTHYVNELVTKRPKALDKIAVYLNYDMVGSPNYVISVYDADESTYEAEAPVPPGSAQTERAYRRYFKATKQPVVDTEFSGRSDYQAFINNGVPSGGIFTGADGVKTEREQQLFGGRAGVIYDPNYHTEGDTLKNVNRKALRITSDAIAHITVKLGKNTKGISQVRPGPKKVVKPALREGLVRR</sequence>
<evidence type="ECO:0000259" key="3">
    <source>
        <dbReference type="Pfam" id="PF04389"/>
    </source>
</evidence>
<dbReference type="SUPFAM" id="SSF53187">
    <property type="entry name" value="Zn-dependent exopeptidases"/>
    <property type="match status" value="1"/>
</dbReference>
<name>A0ABP8WF32_9ACTN</name>
<dbReference type="Gene3D" id="3.40.630.10">
    <property type="entry name" value="Zn peptidases"/>
    <property type="match status" value="1"/>
</dbReference>
<organism evidence="4 5">
    <name type="scientific">Nocardioides nanhaiensis</name>
    <dbReference type="NCBI Taxonomy" id="1476871"/>
    <lineage>
        <taxon>Bacteria</taxon>
        <taxon>Bacillati</taxon>
        <taxon>Actinomycetota</taxon>
        <taxon>Actinomycetes</taxon>
        <taxon>Propionibacteriales</taxon>
        <taxon>Nocardioidaceae</taxon>
        <taxon>Nocardioides</taxon>
    </lineage>
</organism>
<keyword evidence="5" id="KW-1185">Reference proteome</keyword>
<gene>
    <name evidence="4" type="ORF">GCM10023226_27850</name>
</gene>
<dbReference type="Pfam" id="PF02225">
    <property type="entry name" value="PA"/>
    <property type="match status" value="1"/>
</dbReference>
<dbReference type="EMBL" id="BAABIM010000003">
    <property type="protein sequence ID" value="GAA4688472.1"/>
    <property type="molecule type" value="Genomic_DNA"/>
</dbReference>
<proteinExistence type="predicted"/>
<evidence type="ECO:0000256" key="1">
    <source>
        <dbReference type="SAM" id="MobiDB-lite"/>
    </source>
</evidence>
<dbReference type="SUPFAM" id="SSF52025">
    <property type="entry name" value="PA domain"/>
    <property type="match status" value="1"/>
</dbReference>
<evidence type="ECO:0000313" key="4">
    <source>
        <dbReference type="EMBL" id="GAA4688472.1"/>
    </source>
</evidence>
<protein>
    <submittedName>
        <fullName evidence="4">M28 family metallopeptidase</fullName>
    </submittedName>
</protein>
<comment type="caution">
    <text evidence="4">The sequence shown here is derived from an EMBL/GenBank/DDBJ whole genome shotgun (WGS) entry which is preliminary data.</text>
</comment>
<feature type="compositionally biased region" description="Acidic residues" evidence="1">
    <location>
        <begin position="25"/>
        <end position="35"/>
    </location>
</feature>
<feature type="region of interest" description="Disordered" evidence="1">
    <location>
        <begin position="1"/>
        <end position="55"/>
    </location>
</feature>
<dbReference type="RefSeq" id="WP_345266872.1">
    <property type="nucleotide sequence ID" value="NZ_BAABIM010000003.1"/>
</dbReference>
<dbReference type="InterPro" id="IPR045175">
    <property type="entry name" value="M28_fam"/>
</dbReference>
<evidence type="ECO:0000259" key="2">
    <source>
        <dbReference type="Pfam" id="PF02225"/>
    </source>
</evidence>
<dbReference type="InterPro" id="IPR046450">
    <property type="entry name" value="PA_dom_sf"/>
</dbReference>
<reference evidence="5" key="1">
    <citation type="journal article" date="2019" name="Int. J. Syst. Evol. Microbiol.">
        <title>The Global Catalogue of Microorganisms (GCM) 10K type strain sequencing project: providing services to taxonomists for standard genome sequencing and annotation.</title>
        <authorList>
            <consortium name="The Broad Institute Genomics Platform"/>
            <consortium name="The Broad Institute Genome Sequencing Center for Infectious Disease"/>
            <person name="Wu L."/>
            <person name="Ma J."/>
        </authorList>
    </citation>
    <scope>NUCLEOTIDE SEQUENCE [LARGE SCALE GENOMIC DNA]</scope>
    <source>
        <strain evidence="5">JCM 18127</strain>
    </source>
</reference>
<feature type="domain" description="PA" evidence="2">
    <location>
        <begin position="148"/>
        <end position="234"/>
    </location>
</feature>
<dbReference type="PANTHER" id="PTHR12147">
    <property type="entry name" value="METALLOPEPTIDASE M28 FAMILY MEMBER"/>
    <property type="match status" value="1"/>
</dbReference>
<dbReference type="InterPro" id="IPR007484">
    <property type="entry name" value="Peptidase_M28"/>
</dbReference>
<feature type="domain" description="Peptidase M28" evidence="3">
    <location>
        <begin position="260"/>
        <end position="483"/>
    </location>
</feature>
<dbReference type="InterPro" id="IPR003137">
    <property type="entry name" value="PA_domain"/>
</dbReference>
<accession>A0ABP8WF32</accession>
<dbReference type="Gene3D" id="3.50.30.30">
    <property type="match status" value="1"/>
</dbReference>
<dbReference type="Pfam" id="PF04389">
    <property type="entry name" value="Peptidase_M28"/>
    <property type="match status" value="1"/>
</dbReference>
<dbReference type="Proteomes" id="UP001500621">
    <property type="component" value="Unassembled WGS sequence"/>
</dbReference>
<evidence type="ECO:0000313" key="5">
    <source>
        <dbReference type="Proteomes" id="UP001500621"/>
    </source>
</evidence>